<dbReference type="Gene3D" id="3.40.50.2020">
    <property type="match status" value="1"/>
</dbReference>
<evidence type="ECO:0000313" key="11">
    <source>
        <dbReference type="Proteomes" id="UP000652013"/>
    </source>
</evidence>
<keyword evidence="4" id="KW-0963">Cytoplasm</keyword>
<keyword evidence="11" id="KW-1185">Reference proteome</keyword>
<evidence type="ECO:0000256" key="7">
    <source>
        <dbReference type="ARBA" id="ARBA00022726"/>
    </source>
</evidence>
<dbReference type="GO" id="GO:0003999">
    <property type="term" value="F:adenine phosphoribosyltransferase activity"/>
    <property type="evidence" value="ECO:0007669"/>
    <property type="project" value="TreeGrafter"/>
</dbReference>
<dbReference type="EMBL" id="BOOY01000014">
    <property type="protein sequence ID" value="GIJ02704.1"/>
    <property type="molecule type" value="Genomic_DNA"/>
</dbReference>
<comment type="similarity">
    <text evidence="2">Belongs to the purine/pyrimidine phosphoribosyltransferase family.</text>
</comment>
<dbReference type="PANTHER" id="PTHR11776:SF7">
    <property type="entry name" value="PHOSPHORIBOSYLTRANSFERASE DOMAIN-CONTAINING PROTEIN"/>
    <property type="match status" value="1"/>
</dbReference>
<organism evidence="10 11">
    <name type="scientific">Spirilliplanes yamanashiensis</name>
    <dbReference type="NCBI Taxonomy" id="42233"/>
    <lineage>
        <taxon>Bacteria</taxon>
        <taxon>Bacillati</taxon>
        <taxon>Actinomycetota</taxon>
        <taxon>Actinomycetes</taxon>
        <taxon>Micromonosporales</taxon>
        <taxon>Micromonosporaceae</taxon>
        <taxon>Spirilliplanes</taxon>
    </lineage>
</organism>
<name>A0A8J3Y716_9ACTN</name>
<comment type="pathway">
    <text evidence="8">Purine metabolism.</text>
</comment>
<dbReference type="PANTHER" id="PTHR11776">
    <property type="entry name" value="ADENINE PHOSPHORIBOSYLTRANSFERASE"/>
    <property type="match status" value="1"/>
</dbReference>
<evidence type="ECO:0000256" key="8">
    <source>
        <dbReference type="ARBA" id="ARBA00025704"/>
    </source>
</evidence>
<dbReference type="CDD" id="cd06223">
    <property type="entry name" value="PRTases_typeI"/>
    <property type="match status" value="1"/>
</dbReference>
<comment type="subcellular location">
    <subcellularLocation>
        <location evidence="1">Cytoplasm</location>
    </subcellularLocation>
</comment>
<keyword evidence="6" id="KW-0808">Transferase</keyword>
<dbReference type="GO" id="GO:0005737">
    <property type="term" value="C:cytoplasm"/>
    <property type="evidence" value="ECO:0007669"/>
    <property type="project" value="UniProtKB-SubCell"/>
</dbReference>
<evidence type="ECO:0000256" key="5">
    <source>
        <dbReference type="ARBA" id="ARBA00022676"/>
    </source>
</evidence>
<evidence type="ECO:0000256" key="2">
    <source>
        <dbReference type="ARBA" id="ARBA00008391"/>
    </source>
</evidence>
<dbReference type="AlphaFoldDB" id="A0A8J3Y716"/>
<dbReference type="InterPro" id="IPR029057">
    <property type="entry name" value="PRTase-like"/>
</dbReference>
<evidence type="ECO:0000313" key="10">
    <source>
        <dbReference type="EMBL" id="GIJ02704.1"/>
    </source>
</evidence>
<evidence type="ECO:0000256" key="1">
    <source>
        <dbReference type="ARBA" id="ARBA00004496"/>
    </source>
</evidence>
<dbReference type="Pfam" id="PF00156">
    <property type="entry name" value="Pribosyltran"/>
    <property type="match status" value="1"/>
</dbReference>
<keyword evidence="7" id="KW-0660">Purine salvage</keyword>
<evidence type="ECO:0000256" key="3">
    <source>
        <dbReference type="ARBA" id="ARBA00011738"/>
    </source>
</evidence>
<dbReference type="SUPFAM" id="SSF53271">
    <property type="entry name" value="PRTase-like"/>
    <property type="match status" value="1"/>
</dbReference>
<sequence>MEPDLRAALRHALRWTDPGPAATHLVSDRSGWWRDPAVLGRLGAALGALHPRPDVVVAPESTGFIVGPLVAAAVGAGFVEAYRPRPVPEPMSWGTASGDHRGADVTLGVRAHLVAPGQRVLIVDDWVTTGAQLRAVRAALPHAEIVGAAVIVDESPPAVAAELGVRSLLTGTDLDAVE</sequence>
<dbReference type="InterPro" id="IPR000836">
    <property type="entry name" value="PRTase_dom"/>
</dbReference>
<comment type="subunit">
    <text evidence="3">Homodimer.</text>
</comment>
<dbReference type="RefSeq" id="WP_203937999.1">
    <property type="nucleotide sequence ID" value="NZ_BAAAGJ010000009.1"/>
</dbReference>
<evidence type="ECO:0000256" key="6">
    <source>
        <dbReference type="ARBA" id="ARBA00022679"/>
    </source>
</evidence>
<feature type="domain" description="Phosphoribosyltransferase" evidence="9">
    <location>
        <begin position="53"/>
        <end position="154"/>
    </location>
</feature>
<dbReference type="InterPro" id="IPR050120">
    <property type="entry name" value="Adenine_PRTase"/>
</dbReference>
<accession>A0A8J3Y716</accession>
<dbReference type="GO" id="GO:0006166">
    <property type="term" value="P:purine ribonucleoside salvage"/>
    <property type="evidence" value="ECO:0007669"/>
    <property type="project" value="UniProtKB-KW"/>
</dbReference>
<keyword evidence="5 10" id="KW-0328">Glycosyltransferase</keyword>
<evidence type="ECO:0000256" key="4">
    <source>
        <dbReference type="ARBA" id="ARBA00022490"/>
    </source>
</evidence>
<protein>
    <submittedName>
        <fullName evidence="10">Adenine phosphoribosyltransferase</fullName>
    </submittedName>
</protein>
<comment type="caution">
    <text evidence="10">The sequence shown here is derived from an EMBL/GenBank/DDBJ whole genome shotgun (WGS) entry which is preliminary data.</text>
</comment>
<proteinExistence type="inferred from homology"/>
<dbReference type="Proteomes" id="UP000652013">
    <property type="component" value="Unassembled WGS sequence"/>
</dbReference>
<gene>
    <name evidence="10" type="primary">apt_1</name>
    <name evidence="10" type="ORF">Sya03_20560</name>
</gene>
<reference evidence="10" key="1">
    <citation type="submission" date="2021-01" db="EMBL/GenBank/DDBJ databases">
        <title>Whole genome shotgun sequence of Spirilliplanes yamanashiensis NBRC 15828.</title>
        <authorList>
            <person name="Komaki H."/>
            <person name="Tamura T."/>
        </authorList>
    </citation>
    <scope>NUCLEOTIDE SEQUENCE</scope>
    <source>
        <strain evidence="10">NBRC 15828</strain>
    </source>
</reference>
<evidence type="ECO:0000259" key="9">
    <source>
        <dbReference type="Pfam" id="PF00156"/>
    </source>
</evidence>